<proteinExistence type="predicted"/>
<keyword evidence="5" id="KW-1185">Reference proteome</keyword>
<dbReference type="Proteomes" id="UP000435112">
    <property type="component" value="Unassembled WGS sequence"/>
</dbReference>
<evidence type="ECO:0000313" key="2">
    <source>
        <dbReference type="EMBL" id="KAE9016685.1"/>
    </source>
</evidence>
<evidence type="ECO:0000313" key="5">
    <source>
        <dbReference type="Proteomes" id="UP000434957"/>
    </source>
</evidence>
<reference evidence="3 5" key="1">
    <citation type="submission" date="2018-08" db="EMBL/GenBank/DDBJ databases">
        <title>Genomic investigation of the strawberry pathogen Phytophthora fragariae indicates pathogenicity is determined by transcriptional variation in three key races.</title>
        <authorList>
            <person name="Adams T.M."/>
            <person name="Armitage A.D."/>
            <person name="Sobczyk M.K."/>
            <person name="Bates H.J."/>
            <person name="Dunwell J.M."/>
            <person name="Nellist C.F."/>
            <person name="Harrison R.J."/>
        </authorList>
    </citation>
    <scope>NUCLEOTIDE SEQUENCE [LARGE SCALE GENOMIC DNA]</scope>
    <source>
        <strain evidence="1 4">SCRP249</strain>
        <strain evidence="2 6">SCRP324</strain>
        <strain evidence="3 5">SCRP333</strain>
    </source>
</reference>
<protein>
    <submittedName>
        <fullName evidence="3">Uncharacterized protein</fullName>
    </submittedName>
</protein>
<evidence type="ECO:0000313" key="4">
    <source>
        <dbReference type="Proteomes" id="UP000429607"/>
    </source>
</evidence>
<evidence type="ECO:0000313" key="6">
    <source>
        <dbReference type="Proteomes" id="UP000435112"/>
    </source>
</evidence>
<dbReference type="EMBL" id="QXFU01000905">
    <property type="protein sequence ID" value="KAE9016685.1"/>
    <property type="molecule type" value="Genomic_DNA"/>
</dbReference>
<dbReference type="Proteomes" id="UP000434957">
    <property type="component" value="Unassembled WGS sequence"/>
</dbReference>
<dbReference type="Proteomes" id="UP000429607">
    <property type="component" value="Unassembled WGS sequence"/>
</dbReference>
<evidence type="ECO:0000313" key="3">
    <source>
        <dbReference type="EMBL" id="KAE9333668.1"/>
    </source>
</evidence>
<comment type="caution">
    <text evidence="3">The sequence shown here is derived from an EMBL/GenBank/DDBJ whole genome shotgun (WGS) entry which is preliminary data.</text>
</comment>
<name>A0A6A4FDY7_9STRA</name>
<gene>
    <name evidence="1" type="ORF">PR001_g14723</name>
    <name evidence="2" type="ORF">PR002_g13599</name>
    <name evidence="3" type="ORF">PR003_g13909</name>
</gene>
<dbReference type="AlphaFoldDB" id="A0A6A4FDY7"/>
<organism evidence="3 5">
    <name type="scientific">Phytophthora rubi</name>
    <dbReference type="NCBI Taxonomy" id="129364"/>
    <lineage>
        <taxon>Eukaryota</taxon>
        <taxon>Sar</taxon>
        <taxon>Stramenopiles</taxon>
        <taxon>Oomycota</taxon>
        <taxon>Peronosporomycetes</taxon>
        <taxon>Peronosporales</taxon>
        <taxon>Peronosporaceae</taxon>
        <taxon>Phytophthora</taxon>
    </lineage>
</organism>
<evidence type="ECO:0000313" key="1">
    <source>
        <dbReference type="EMBL" id="KAE9016168.1"/>
    </source>
</evidence>
<dbReference type="EMBL" id="QXFT01000896">
    <property type="protein sequence ID" value="KAE9333668.1"/>
    <property type="molecule type" value="Genomic_DNA"/>
</dbReference>
<accession>A0A6A4FDY7</accession>
<sequence>MKTEVFDALVVGRRSFSAVSVAGASYIKYAKDPTGPTAEPTFRLQVERTTDGRQSHGAPNLLQVKRPYGEDAESLDVPDIIAPGPTMSVKMW</sequence>
<dbReference type="EMBL" id="QXFV01001070">
    <property type="protein sequence ID" value="KAE9016168.1"/>
    <property type="molecule type" value="Genomic_DNA"/>
</dbReference>